<gene>
    <name evidence="1" type="ORF">T4A_12495</name>
    <name evidence="2" type="ORF">T4B_5745</name>
</gene>
<name>A0A0V1JIL3_TRIPS</name>
<evidence type="ECO:0000313" key="1">
    <source>
        <dbReference type="EMBL" id="KRY76467.1"/>
    </source>
</evidence>
<accession>A0A0V1JIL3</accession>
<evidence type="ECO:0000313" key="4">
    <source>
        <dbReference type="Proteomes" id="UP000054805"/>
    </source>
</evidence>
<comment type="caution">
    <text evidence="2">The sequence shown here is derived from an EMBL/GenBank/DDBJ whole genome shotgun (WGS) entry which is preliminary data.</text>
</comment>
<evidence type="ECO:0000313" key="3">
    <source>
        <dbReference type="Proteomes" id="UP000054632"/>
    </source>
</evidence>
<keyword evidence="4" id="KW-1185">Reference proteome</keyword>
<dbReference type="Proteomes" id="UP000054805">
    <property type="component" value="Unassembled WGS sequence"/>
</dbReference>
<dbReference type="EMBL" id="JYDR01000011">
    <property type="protein sequence ID" value="KRY76467.1"/>
    <property type="molecule type" value="Genomic_DNA"/>
</dbReference>
<dbReference type="Proteomes" id="UP000054632">
    <property type="component" value="Unassembled WGS sequence"/>
</dbReference>
<sequence>METKRRVFFKRDAESEAPILSSRRYEGKLRVSRRA</sequence>
<dbReference type="EMBL" id="JYDS01000002">
    <property type="protein sequence ID" value="KRZ34833.1"/>
    <property type="molecule type" value="Genomic_DNA"/>
</dbReference>
<organism evidence="2 4">
    <name type="scientific">Trichinella pseudospiralis</name>
    <name type="common">Parasitic roundworm</name>
    <dbReference type="NCBI Taxonomy" id="6337"/>
    <lineage>
        <taxon>Eukaryota</taxon>
        <taxon>Metazoa</taxon>
        <taxon>Ecdysozoa</taxon>
        <taxon>Nematoda</taxon>
        <taxon>Enoplea</taxon>
        <taxon>Dorylaimia</taxon>
        <taxon>Trichinellida</taxon>
        <taxon>Trichinellidae</taxon>
        <taxon>Trichinella</taxon>
    </lineage>
</organism>
<reference evidence="3 4" key="1">
    <citation type="submission" date="2015-01" db="EMBL/GenBank/DDBJ databases">
        <title>Evolution of Trichinella species and genotypes.</title>
        <authorList>
            <person name="Korhonen P.K."/>
            <person name="Edoardo P."/>
            <person name="Giuseppe L.R."/>
            <person name="Gasser R.B."/>
        </authorList>
    </citation>
    <scope>NUCLEOTIDE SEQUENCE [LARGE SCALE GENOMIC DNA]</scope>
    <source>
        <strain evidence="1">ISS13</strain>
        <strain evidence="2">ISS588</strain>
    </source>
</reference>
<dbReference type="AlphaFoldDB" id="A0A0V1JIL3"/>
<proteinExistence type="predicted"/>
<evidence type="ECO:0000313" key="2">
    <source>
        <dbReference type="EMBL" id="KRZ34833.1"/>
    </source>
</evidence>
<protein>
    <submittedName>
        <fullName evidence="2">Uncharacterized protein</fullName>
    </submittedName>
</protein>